<dbReference type="GO" id="GO:0016020">
    <property type="term" value="C:membrane"/>
    <property type="evidence" value="ECO:0007669"/>
    <property type="project" value="UniProtKB-SubCell"/>
</dbReference>
<name>A0A222VUT4_9PSEU</name>
<evidence type="ECO:0000256" key="1">
    <source>
        <dbReference type="ARBA" id="ARBA00004167"/>
    </source>
</evidence>
<comment type="subcellular location">
    <subcellularLocation>
        <location evidence="1">Membrane</location>
        <topology evidence="1">Single-pass membrane protein</topology>
    </subcellularLocation>
</comment>
<protein>
    <submittedName>
        <fullName evidence="5">Uncharacterized protein</fullName>
    </submittedName>
</protein>
<sequence length="303" mass="31560">MDGNIDSEPVRNSPFAILGVLAVVLGVVAVVALAGRSTRPVVTGVAQPAPDALAAVPQSPAASAPPRFEESGTPSVAAGSAILAEGIVVSPVTCELPDFGPSAQALTGFYESALTCLGDTWRPVLLAAGADFTDPELDIASDAASACGPMPDEDEATAFYCGLDETIHMPRQRLFDHVGPYHAAHLAVLAHEYGHHVQYLGGILDAVNEELVGVEEGGAEELRLNRRVELQANCLAGMALASFADRGSVPEELAQAAVDDFRNYLDSDTHGSMENQAYWADVGYSAVAVAECDTFTAPVSAVR</sequence>
<evidence type="ECO:0000313" key="5">
    <source>
        <dbReference type="EMBL" id="SDD44925.1"/>
    </source>
</evidence>
<dbReference type="PANTHER" id="PTHR30168:SF0">
    <property type="entry name" value="INNER MEMBRANE PROTEIN"/>
    <property type="match status" value="1"/>
</dbReference>
<keyword evidence="6" id="KW-1185">Reference proteome</keyword>
<evidence type="ECO:0000256" key="3">
    <source>
        <dbReference type="ARBA" id="ARBA00022989"/>
    </source>
</evidence>
<dbReference type="STRING" id="530584.SAMN05421630_108226"/>
<evidence type="ECO:0000313" key="6">
    <source>
        <dbReference type="Proteomes" id="UP000199494"/>
    </source>
</evidence>
<dbReference type="EMBL" id="FMZE01000008">
    <property type="protein sequence ID" value="SDD44925.1"/>
    <property type="molecule type" value="Genomic_DNA"/>
</dbReference>
<dbReference type="Proteomes" id="UP000199494">
    <property type="component" value="Unassembled WGS sequence"/>
</dbReference>
<keyword evidence="2" id="KW-0812">Transmembrane</keyword>
<dbReference type="Pfam" id="PF04228">
    <property type="entry name" value="Zn_peptidase"/>
    <property type="match status" value="1"/>
</dbReference>
<keyword evidence="3" id="KW-1133">Transmembrane helix</keyword>
<dbReference type="AlphaFoldDB" id="A0A222VUT4"/>
<dbReference type="RefSeq" id="WP_170140238.1">
    <property type="nucleotide sequence ID" value="NZ_CP016353.1"/>
</dbReference>
<dbReference type="PANTHER" id="PTHR30168">
    <property type="entry name" value="PUTATIVE MEMBRANE PROTEIN YPFJ"/>
    <property type="match status" value="1"/>
</dbReference>
<organism evidence="5 6">
    <name type="scientific">Prauserella marina</name>
    <dbReference type="NCBI Taxonomy" id="530584"/>
    <lineage>
        <taxon>Bacteria</taxon>
        <taxon>Bacillati</taxon>
        <taxon>Actinomycetota</taxon>
        <taxon>Actinomycetes</taxon>
        <taxon>Pseudonocardiales</taxon>
        <taxon>Pseudonocardiaceae</taxon>
        <taxon>Prauserella</taxon>
    </lineage>
</organism>
<gene>
    <name evidence="5" type="ORF">SAMN05421630_108226</name>
</gene>
<reference evidence="5 6" key="1">
    <citation type="submission" date="2016-10" db="EMBL/GenBank/DDBJ databases">
        <authorList>
            <person name="de Groot N.N."/>
        </authorList>
    </citation>
    <scope>NUCLEOTIDE SEQUENCE [LARGE SCALE GENOMIC DNA]</scope>
    <source>
        <strain evidence="5 6">CGMCC 4.5506</strain>
    </source>
</reference>
<evidence type="ECO:0000256" key="4">
    <source>
        <dbReference type="ARBA" id="ARBA00023136"/>
    </source>
</evidence>
<dbReference type="InterPro" id="IPR007343">
    <property type="entry name" value="Uncharacterised_pept_Zn_put"/>
</dbReference>
<keyword evidence="4" id="KW-0472">Membrane</keyword>
<proteinExistence type="predicted"/>
<evidence type="ECO:0000256" key="2">
    <source>
        <dbReference type="ARBA" id="ARBA00022692"/>
    </source>
</evidence>
<dbReference type="KEGG" id="pmad:BAY61_23525"/>
<accession>A0A222VUT4</accession>